<proteinExistence type="predicted"/>
<protein>
    <submittedName>
        <fullName evidence="1">Uncharacterized protein</fullName>
    </submittedName>
</protein>
<dbReference type="Proteomes" id="UP000828390">
    <property type="component" value="Unassembled WGS sequence"/>
</dbReference>
<evidence type="ECO:0000313" key="1">
    <source>
        <dbReference type="EMBL" id="KAH3794731.1"/>
    </source>
</evidence>
<reference evidence="1" key="2">
    <citation type="submission" date="2020-11" db="EMBL/GenBank/DDBJ databases">
        <authorList>
            <person name="McCartney M.A."/>
            <person name="Auch B."/>
            <person name="Kono T."/>
            <person name="Mallez S."/>
            <person name="Becker A."/>
            <person name="Gohl D.M."/>
            <person name="Silverstein K.A.T."/>
            <person name="Koren S."/>
            <person name="Bechman K.B."/>
            <person name="Herman A."/>
            <person name="Abrahante J.E."/>
            <person name="Garbe J."/>
        </authorList>
    </citation>
    <scope>NUCLEOTIDE SEQUENCE</scope>
    <source>
        <strain evidence="1">Duluth1</strain>
        <tissue evidence="1">Whole animal</tissue>
    </source>
</reference>
<reference evidence="1" key="1">
    <citation type="journal article" date="2019" name="bioRxiv">
        <title>The Genome of the Zebra Mussel, Dreissena polymorpha: A Resource for Invasive Species Research.</title>
        <authorList>
            <person name="McCartney M.A."/>
            <person name="Auch B."/>
            <person name="Kono T."/>
            <person name="Mallez S."/>
            <person name="Zhang Y."/>
            <person name="Obille A."/>
            <person name="Becker A."/>
            <person name="Abrahante J.E."/>
            <person name="Garbe J."/>
            <person name="Badalamenti J.P."/>
            <person name="Herman A."/>
            <person name="Mangelson H."/>
            <person name="Liachko I."/>
            <person name="Sullivan S."/>
            <person name="Sone E.D."/>
            <person name="Koren S."/>
            <person name="Silverstein K.A.T."/>
            <person name="Beckman K.B."/>
            <person name="Gohl D.M."/>
        </authorList>
    </citation>
    <scope>NUCLEOTIDE SEQUENCE</scope>
    <source>
        <strain evidence="1">Duluth1</strain>
        <tissue evidence="1">Whole animal</tissue>
    </source>
</reference>
<evidence type="ECO:0000313" key="2">
    <source>
        <dbReference type="Proteomes" id="UP000828390"/>
    </source>
</evidence>
<dbReference type="EMBL" id="JAIWYP010000007">
    <property type="protein sequence ID" value="KAH3794731.1"/>
    <property type="molecule type" value="Genomic_DNA"/>
</dbReference>
<keyword evidence="2" id="KW-1185">Reference proteome</keyword>
<dbReference type="AlphaFoldDB" id="A0A9D4FBE9"/>
<sequence length="166" mass="17695">MDTNDEVITTAGHMDPVDVTAANSREVSIVRNPTGNSKQESSRYGFTAADHRSSASGYIVTAADRRDRASGYDVTPEDCRNDACGYRGSTGAGRRRPVTESPQVALGGLENEERLCLALNVGMMDLEDLSGVALKGATLKFSPLGAIPAVEIKYISRLISGPEVFI</sequence>
<organism evidence="1 2">
    <name type="scientific">Dreissena polymorpha</name>
    <name type="common">Zebra mussel</name>
    <name type="synonym">Mytilus polymorpha</name>
    <dbReference type="NCBI Taxonomy" id="45954"/>
    <lineage>
        <taxon>Eukaryota</taxon>
        <taxon>Metazoa</taxon>
        <taxon>Spiralia</taxon>
        <taxon>Lophotrochozoa</taxon>
        <taxon>Mollusca</taxon>
        <taxon>Bivalvia</taxon>
        <taxon>Autobranchia</taxon>
        <taxon>Heteroconchia</taxon>
        <taxon>Euheterodonta</taxon>
        <taxon>Imparidentia</taxon>
        <taxon>Neoheterodontei</taxon>
        <taxon>Myida</taxon>
        <taxon>Dreissenoidea</taxon>
        <taxon>Dreissenidae</taxon>
        <taxon>Dreissena</taxon>
    </lineage>
</organism>
<comment type="caution">
    <text evidence="1">The sequence shown here is derived from an EMBL/GenBank/DDBJ whole genome shotgun (WGS) entry which is preliminary data.</text>
</comment>
<gene>
    <name evidence="1" type="ORF">DPMN_148269</name>
</gene>
<accession>A0A9D4FBE9</accession>
<name>A0A9D4FBE9_DREPO</name>